<dbReference type="GeneID" id="68855703"/>
<evidence type="ECO:0000313" key="2">
    <source>
        <dbReference type="EMBL" id="QSG06466.1"/>
    </source>
</evidence>
<evidence type="ECO:0000313" key="3">
    <source>
        <dbReference type="Proteomes" id="UP000663525"/>
    </source>
</evidence>
<organism evidence="2 3">
    <name type="scientific">Halapricum desulfuricans</name>
    <dbReference type="NCBI Taxonomy" id="2841257"/>
    <lineage>
        <taxon>Archaea</taxon>
        <taxon>Methanobacteriati</taxon>
        <taxon>Methanobacteriota</taxon>
        <taxon>Stenosarchaea group</taxon>
        <taxon>Halobacteria</taxon>
        <taxon>Halobacteriales</taxon>
        <taxon>Haloarculaceae</taxon>
        <taxon>Halapricum</taxon>
    </lineage>
</organism>
<reference evidence="2" key="1">
    <citation type="submission" date="2020-11" db="EMBL/GenBank/DDBJ databases">
        <title>Carbohydrate-dependent, anaerobic sulfur respiration: A novel catabolism in halophilic archaea.</title>
        <authorList>
            <person name="Sorokin D.Y."/>
            <person name="Messina E."/>
            <person name="Smedile F."/>
            <person name="La Cono V."/>
            <person name="Hallsworth J.E."/>
            <person name="Yakimov M.M."/>
        </authorList>
    </citation>
    <scope>NUCLEOTIDE SEQUENCE</scope>
    <source>
        <strain evidence="2">HSR12-1</strain>
    </source>
</reference>
<sequence length="248" mass="27573">MAENVAQRLRDTPAQHNHITPTTFRDEGKTSVNTPGERSMVAELTLDTPLRLKSGRDNPFRVAVPAYEKLGPTDDTADNSESFDLSHEIVESPVTQDAIVYLDGSLYGAPDSIDYANNSIDVADPNTSSDVYVWYITGEAATLSLYKAIPNSETSNSQRLWKNQLARLHEQEQSKQPEFFSFSGRSWKPYLASDMKLRVYINAPYEVRFEDPDGHGNTATNMLLNIPTEQAQRTVPGLISTVKASMGQ</sequence>
<protein>
    <submittedName>
        <fullName evidence="2">VP4/VP17-like Major capsid protein</fullName>
    </submittedName>
</protein>
<gene>
    <name evidence="2" type="ORF">HSR121_2135</name>
</gene>
<dbReference type="Proteomes" id="UP000663525">
    <property type="component" value="Chromosome"/>
</dbReference>
<feature type="compositionally biased region" description="Polar residues" evidence="1">
    <location>
        <begin position="14"/>
        <end position="23"/>
    </location>
</feature>
<accession>A0A897N7U2</accession>
<name>A0A897N7U2_9EURY</name>
<evidence type="ECO:0000256" key="1">
    <source>
        <dbReference type="SAM" id="MobiDB-lite"/>
    </source>
</evidence>
<dbReference type="EMBL" id="CP064787">
    <property type="protein sequence ID" value="QSG06466.1"/>
    <property type="molecule type" value="Genomic_DNA"/>
</dbReference>
<proteinExistence type="predicted"/>
<dbReference type="RefSeq" id="WP_229112937.1">
    <property type="nucleotide sequence ID" value="NZ_CP064787.1"/>
</dbReference>
<feature type="region of interest" description="Disordered" evidence="1">
    <location>
        <begin position="1"/>
        <end position="39"/>
    </location>
</feature>
<dbReference type="AlphaFoldDB" id="A0A897N7U2"/>